<sequence length="285" mass="31726">MGVKGAGPPPSSEQSEWPLGSVHFCAHPDVHTKDYEAGAPLPLGQLVEFETELFVGKMICRLKPIPIINDAGKGEQANPAVKSHDEYFKNKKRLYQFVIQGQFRKEIPLSDIAIGDIHERPFLGVPKGTLMRLYQKFMEKISPGLVMDMTSDTPTILTAFGSAQIMRVDLPGDKPDLTQSVVLNNLQENTTLLFENPTEGNGESLPMKGIDTSPAKRKTYLSKPKNAAKYITCPDHVYTVELYDDTMCFGSYYHYVMGMKIDMVKTMNGQPLSFGIFTKQDQAVV</sequence>
<dbReference type="Pfam" id="PF08588">
    <property type="entry name" value="Duc1"/>
    <property type="match status" value="1"/>
</dbReference>
<evidence type="ECO:0000313" key="2">
    <source>
        <dbReference type="EMBL" id="OEU20193.1"/>
    </source>
</evidence>
<name>A0A1E7FQW4_9STRA</name>
<dbReference type="InParanoid" id="A0A1E7FQW4"/>
<evidence type="ECO:0000259" key="1">
    <source>
        <dbReference type="Pfam" id="PF08588"/>
    </source>
</evidence>
<organism evidence="2 3">
    <name type="scientific">Fragilariopsis cylindrus CCMP1102</name>
    <dbReference type="NCBI Taxonomy" id="635003"/>
    <lineage>
        <taxon>Eukaryota</taxon>
        <taxon>Sar</taxon>
        <taxon>Stramenopiles</taxon>
        <taxon>Ochrophyta</taxon>
        <taxon>Bacillariophyta</taxon>
        <taxon>Bacillariophyceae</taxon>
        <taxon>Bacillariophycidae</taxon>
        <taxon>Bacillariales</taxon>
        <taxon>Bacillariaceae</taxon>
        <taxon>Fragilariopsis</taxon>
    </lineage>
</organism>
<dbReference type="OrthoDB" id="42898at2759"/>
<keyword evidence="3" id="KW-1185">Reference proteome</keyword>
<dbReference type="InterPro" id="IPR013897">
    <property type="entry name" value="Duc1"/>
</dbReference>
<reference evidence="2 3" key="1">
    <citation type="submission" date="2016-09" db="EMBL/GenBank/DDBJ databases">
        <title>Extensive genetic diversity and differential bi-allelic expression allows diatom success in the polar Southern Ocean.</title>
        <authorList>
            <consortium name="DOE Joint Genome Institute"/>
            <person name="Mock T."/>
            <person name="Otillar R.P."/>
            <person name="Strauss J."/>
            <person name="Dupont C."/>
            <person name="Frickenhaus S."/>
            <person name="Maumus F."/>
            <person name="Mcmullan M."/>
            <person name="Sanges R."/>
            <person name="Schmutz J."/>
            <person name="Toseland A."/>
            <person name="Valas R."/>
            <person name="Veluchamy A."/>
            <person name="Ward B.J."/>
            <person name="Allen A."/>
            <person name="Barry K."/>
            <person name="Falciatore A."/>
            <person name="Ferrante M."/>
            <person name="Fortunato A.E."/>
            <person name="Gloeckner G."/>
            <person name="Gruber A."/>
            <person name="Hipkin R."/>
            <person name="Janech M."/>
            <person name="Kroth P."/>
            <person name="Leese F."/>
            <person name="Lindquist E."/>
            <person name="Lyon B.R."/>
            <person name="Martin J."/>
            <person name="Mayer C."/>
            <person name="Parker M."/>
            <person name="Quesneville H."/>
            <person name="Raymond J."/>
            <person name="Uhlig C."/>
            <person name="Valentin K.U."/>
            <person name="Worden A.Z."/>
            <person name="Armbrust E.V."/>
            <person name="Bowler C."/>
            <person name="Green B."/>
            <person name="Moulton V."/>
            <person name="Van Oosterhout C."/>
            <person name="Grigoriev I."/>
        </authorList>
    </citation>
    <scope>NUCLEOTIDE SEQUENCE [LARGE SCALE GENOMIC DNA]</scope>
    <source>
        <strain evidence="2 3">CCMP1102</strain>
    </source>
</reference>
<dbReference type="Proteomes" id="UP000095751">
    <property type="component" value="Unassembled WGS sequence"/>
</dbReference>
<accession>A0A1E7FQW4</accession>
<protein>
    <recommendedName>
        <fullName evidence="1">Domain of unknown function at the cortex 1 domain-containing protein</fullName>
    </recommendedName>
</protein>
<proteinExistence type="predicted"/>
<evidence type="ECO:0000313" key="3">
    <source>
        <dbReference type="Proteomes" id="UP000095751"/>
    </source>
</evidence>
<dbReference type="EMBL" id="KV784355">
    <property type="protein sequence ID" value="OEU20193.1"/>
    <property type="molecule type" value="Genomic_DNA"/>
</dbReference>
<dbReference type="PANTHER" id="PTHR34826:SF2">
    <property type="entry name" value="UPF0590 PROTEIN C409.17C"/>
    <property type="match status" value="1"/>
</dbReference>
<feature type="domain" description="Domain of unknown function at the cortex 1" evidence="1">
    <location>
        <begin position="48"/>
        <end position="275"/>
    </location>
</feature>
<dbReference type="AlphaFoldDB" id="A0A1E7FQW4"/>
<dbReference type="PANTHER" id="PTHR34826">
    <property type="entry name" value="UPF0590 PROTEIN C409.17C"/>
    <property type="match status" value="1"/>
</dbReference>
<gene>
    <name evidence="2" type="ORF">FRACYDRAFT_181632</name>
</gene>
<dbReference type="KEGG" id="fcy:FRACYDRAFT_181632"/>